<dbReference type="PANTHER" id="PTHR13165:SF0">
    <property type="entry name" value="SERRATE RNA EFFECTOR MOLECULE HOMOLOG"/>
    <property type="match status" value="1"/>
</dbReference>
<evidence type="ECO:0000256" key="4">
    <source>
        <dbReference type="PROSITE-ProRule" id="PRU00042"/>
    </source>
</evidence>
<feature type="compositionally biased region" description="Basic and acidic residues" evidence="5">
    <location>
        <begin position="25"/>
        <end position="34"/>
    </location>
</feature>
<dbReference type="PROSITE" id="PS50157">
    <property type="entry name" value="ZINC_FINGER_C2H2_2"/>
    <property type="match status" value="1"/>
</dbReference>
<feature type="compositionally biased region" description="Basic and acidic residues" evidence="5">
    <location>
        <begin position="1"/>
        <end position="12"/>
    </location>
</feature>
<dbReference type="Pfam" id="PF04959">
    <property type="entry name" value="ARS2"/>
    <property type="match status" value="1"/>
</dbReference>
<dbReference type="InterPro" id="IPR013087">
    <property type="entry name" value="Znf_C2H2_type"/>
</dbReference>
<evidence type="ECO:0000256" key="1">
    <source>
        <dbReference type="ARBA" id="ARBA00004123"/>
    </source>
</evidence>
<keyword evidence="3" id="KW-0539">Nucleus</keyword>
<dbReference type="OrthoDB" id="342064at2759"/>
<dbReference type="VEuPathDB" id="FungiDB:SeMB42_g00455"/>
<dbReference type="EMBL" id="QEAM01000005">
    <property type="protein sequence ID" value="TPX51407.1"/>
    <property type="molecule type" value="Genomic_DNA"/>
</dbReference>
<feature type="compositionally biased region" description="Gly residues" evidence="5">
    <location>
        <begin position="655"/>
        <end position="665"/>
    </location>
</feature>
<proteinExistence type="inferred from homology"/>
<feature type="region of interest" description="Disordered" evidence="5">
    <location>
        <begin position="207"/>
        <end position="266"/>
    </location>
</feature>
<protein>
    <recommendedName>
        <fullName evidence="6">C2H2-type domain-containing protein</fullName>
    </recommendedName>
</protein>
<evidence type="ECO:0000256" key="5">
    <source>
        <dbReference type="SAM" id="MobiDB-lite"/>
    </source>
</evidence>
<feature type="domain" description="C2H2-type" evidence="6">
    <location>
        <begin position="555"/>
        <end position="578"/>
    </location>
</feature>
<dbReference type="GO" id="GO:0016604">
    <property type="term" value="C:nuclear body"/>
    <property type="evidence" value="ECO:0007669"/>
    <property type="project" value="TreeGrafter"/>
</dbReference>
<dbReference type="InterPro" id="IPR021933">
    <property type="entry name" value="SERRATE/Ars2_N"/>
</dbReference>
<keyword evidence="4" id="KW-0479">Metal-binding</keyword>
<keyword evidence="4" id="KW-0863">Zinc-finger</keyword>
<gene>
    <name evidence="7" type="ORF">SeLEV6574_g00319</name>
</gene>
<feature type="compositionally biased region" description="Basic and acidic residues" evidence="5">
    <location>
        <begin position="42"/>
        <end position="52"/>
    </location>
</feature>
<evidence type="ECO:0000313" key="7">
    <source>
        <dbReference type="EMBL" id="TPX51407.1"/>
    </source>
</evidence>
<keyword evidence="4" id="KW-0862">Zinc</keyword>
<dbReference type="GO" id="GO:0008270">
    <property type="term" value="F:zinc ion binding"/>
    <property type="evidence" value="ECO:0007669"/>
    <property type="project" value="UniProtKB-KW"/>
</dbReference>
<dbReference type="GO" id="GO:0031053">
    <property type="term" value="P:primary miRNA processing"/>
    <property type="evidence" value="ECO:0007669"/>
    <property type="project" value="TreeGrafter"/>
</dbReference>
<organism evidence="7 8">
    <name type="scientific">Synchytrium endobioticum</name>
    <dbReference type="NCBI Taxonomy" id="286115"/>
    <lineage>
        <taxon>Eukaryota</taxon>
        <taxon>Fungi</taxon>
        <taxon>Fungi incertae sedis</taxon>
        <taxon>Chytridiomycota</taxon>
        <taxon>Chytridiomycota incertae sedis</taxon>
        <taxon>Chytridiomycetes</taxon>
        <taxon>Synchytriales</taxon>
        <taxon>Synchytriaceae</taxon>
        <taxon>Synchytrium</taxon>
    </lineage>
</organism>
<comment type="subcellular location">
    <subcellularLocation>
        <location evidence="1">Nucleus</location>
    </subcellularLocation>
</comment>
<dbReference type="InterPro" id="IPR007042">
    <property type="entry name" value="SERRATE/Ars2_C"/>
</dbReference>
<dbReference type="PROSITE" id="PS00028">
    <property type="entry name" value="ZINC_FINGER_C2H2_1"/>
    <property type="match status" value="1"/>
</dbReference>
<feature type="compositionally biased region" description="Low complexity" evidence="5">
    <location>
        <begin position="246"/>
        <end position="264"/>
    </location>
</feature>
<reference evidence="7 8" key="1">
    <citation type="journal article" date="2019" name="Sci. Rep.">
        <title>Comparative genomics of chytrid fungi reveal insights into the obligate biotrophic and pathogenic lifestyle of Synchytrium endobioticum.</title>
        <authorList>
            <person name="van de Vossenberg B.T.L.H."/>
            <person name="Warris S."/>
            <person name="Nguyen H.D.T."/>
            <person name="van Gent-Pelzer M.P.E."/>
            <person name="Joly D.L."/>
            <person name="van de Geest H.C."/>
            <person name="Bonants P.J.M."/>
            <person name="Smith D.S."/>
            <person name="Levesque C.A."/>
            <person name="van der Lee T.A.J."/>
        </authorList>
    </citation>
    <scope>NUCLEOTIDE SEQUENCE [LARGE SCALE GENOMIC DNA]</scope>
    <source>
        <strain evidence="7 8">LEV6574</strain>
    </source>
</reference>
<name>A0A507DJN1_9FUNG</name>
<accession>A0A507DJN1</accession>
<dbReference type="AlphaFoldDB" id="A0A507DJN1"/>
<dbReference type="PANTHER" id="PTHR13165">
    <property type="entry name" value="ARSENITE-RESISTANCE PROTEIN 2"/>
    <property type="match status" value="1"/>
</dbReference>
<dbReference type="InterPro" id="IPR039727">
    <property type="entry name" value="SE/Ars2"/>
</dbReference>
<feature type="region of interest" description="Disordered" evidence="5">
    <location>
        <begin position="655"/>
        <end position="698"/>
    </location>
</feature>
<feature type="region of interest" description="Disordered" evidence="5">
    <location>
        <begin position="1"/>
        <end position="65"/>
    </location>
</feature>
<evidence type="ECO:0000313" key="8">
    <source>
        <dbReference type="Proteomes" id="UP000320475"/>
    </source>
</evidence>
<dbReference type="Proteomes" id="UP000320475">
    <property type="component" value="Unassembled WGS sequence"/>
</dbReference>
<evidence type="ECO:0000256" key="2">
    <source>
        <dbReference type="ARBA" id="ARBA00005407"/>
    </source>
</evidence>
<evidence type="ECO:0000259" key="6">
    <source>
        <dbReference type="PROSITE" id="PS50157"/>
    </source>
</evidence>
<comment type="caution">
    <text evidence="7">The sequence shown here is derived from an EMBL/GenBank/DDBJ whole genome shotgun (WGS) entry which is preliminary data.</text>
</comment>
<comment type="similarity">
    <text evidence="2">Belongs to the ARS2 family.</text>
</comment>
<sequence length="725" mass="82215">MADRDEVMRDDGGDSGNKRRRQRSRSAELRDDGRPKRRRSLSPRDRRGDRWYDGGGGGFRSDGYYNDYSGNPYWNDGYDSRGYNNSPSRVPDPHKLDYLVSFKHFSDYERDRGGRRADETEMRRRYDIYKEQYHRKATQKFYDQHKNEEWFYEKYNTALSGPFRQKVKDRKQEMYKLFKEDLEGGKYDNINFDQVIQPIDISKRITTDPVKENGEASSKSLDDELNDALDEKPDFGPDGDVAVKDATGTPATAATPTTAASSSTWPDVQVADPRAGLSVFIRSVPGNFKRAEIEDVLKTYPGFKCLELSDPNPQKRFSRFGWVVLKDGFDPEDAVKVLSNKKIVKLPTDVVENTEQTPDQPSPITEFALQVNVSAAHTNKPRIIPIETNNLKRMEEDMKIAHDLAKEVDGEVGWRPEEGEGAAIVVNRLSTVLGPESSDADSEIRLVRVKKDLDLHIEYLKRVHFYDFYSCIECDSPEDFLRRVPVSVRQASQPNSNPEAPQLQRFLERLDLRHYHRIHKPLESEMIRGAGGKDIESEIDKAMDSHIGKVDDGKFRCLVCTKLFKGEDFVRKHIRSKHPELVDKLRVDFVIINNYCRDPNRVHDMQAPEPVVQRFMGPPPPPGYYGNNNNQFWDAPNGGNEGGGGFFDQAYSGGGTPRGRGGMRGRFMDGGRGRGRGRGRGMPMELGPPPAPPAGAYVDPRQRLSYVDLDAPATGGPDVDVLSYD</sequence>
<dbReference type="Pfam" id="PF12066">
    <property type="entry name" value="SERRATE_Ars2_N"/>
    <property type="match status" value="1"/>
</dbReference>
<evidence type="ECO:0000256" key="3">
    <source>
        <dbReference type="ARBA" id="ARBA00023242"/>
    </source>
</evidence>